<keyword evidence="1" id="KW-0812">Transmembrane</keyword>
<gene>
    <name evidence="2" type="ORF">METZ01_LOCUS137598</name>
</gene>
<keyword evidence="1" id="KW-0472">Membrane</keyword>
<keyword evidence="1" id="KW-1133">Transmembrane helix</keyword>
<feature type="transmembrane region" description="Helical" evidence="1">
    <location>
        <begin position="9"/>
        <end position="27"/>
    </location>
</feature>
<dbReference type="Gene3D" id="3.30.700.10">
    <property type="entry name" value="Glycoprotein, Type 4 Pilin"/>
    <property type="match status" value="1"/>
</dbReference>
<dbReference type="InterPro" id="IPR012902">
    <property type="entry name" value="N_methyl_site"/>
</dbReference>
<dbReference type="AlphaFoldDB" id="A0A381Z6G9"/>
<reference evidence="2" key="1">
    <citation type="submission" date="2018-05" db="EMBL/GenBank/DDBJ databases">
        <authorList>
            <person name="Lanie J.A."/>
            <person name="Ng W.-L."/>
            <person name="Kazmierczak K.M."/>
            <person name="Andrzejewski T.M."/>
            <person name="Davidsen T.M."/>
            <person name="Wayne K.J."/>
            <person name="Tettelin H."/>
            <person name="Glass J.I."/>
            <person name="Rusch D."/>
            <person name="Podicherti R."/>
            <person name="Tsui H.-C.T."/>
            <person name="Winkler M.E."/>
        </authorList>
    </citation>
    <scope>NUCLEOTIDE SEQUENCE</scope>
</reference>
<accession>A0A381Z6G9</accession>
<dbReference type="SUPFAM" id="SSF54523">
    <property type="entry name" value="Pili subunits"/>
    <property type="match status" value="1"/>
</dbReference>
<proteinExistence type="predicted"/>
<sequence length="28" mass="2967">MNSKPSRGFTLIELLVVIAIIAILAGLL</sequence>
<dbReference type="InterPro" id="IPR045584">
    <property type="entry name" value="Pilin-like"/>
</dbReference>
<dbReference type="NCBIfam" id="TIGR02532">
    <property type="entry name" value="IV_pilin_GFxxxE"/>
    <property type="match status" value="1"/>
</dbReference>
<evidence type="ECO:0008006" key="3">
    <source>
        <dbReference type="Google" id="ProtNLM"/>
    </source>
</evidence>
<organism evidence="2">
    <name type="scientific">marine metagenome</name>
    <dbReference type="NCBI Taxonomy" id="408172"/>
    <lineage>
        <taxon>unclassified sequences</taxon>
        <taxon>metagenomes</taxon>
        <taxon>ecological metagenomes</taxon>
    </lineage>
</organism>
<protein>
    <recommendedName>
        <fullName evidence="3">Type II secretion system protein GspG C-terminal domain-containing protein</fullName>
    </recommendedName>
</protein>
<dbReference type="Pfam" id="PF07963">
    <property type="entry name" value="N_methyl"/>
    <property type="match status" value="1"/>
</dbReference>
<evidence type="ECO:0000313" key="2">
    <source>
        <dbReference type="EMBL" id="SVA84744.1"/>
    </source>
</evidence>
<evidence type="ECO:0000256" key="1">
    <source>
        <dbReference type="SAM" id="Phobius"/>
    </source>
</evidence>
<name>A0A381Z6G9_9ZZZZ</name>
<dbReference type="EMBL" id="UINC01020105">
    <property type="protein sequence ID" value="SVA84744.1"/>
    <property type="molecule type" value="Genomic_DNA"/>
</dbReference>
<feature type="non-terminal residue" evidence="2">
    <location>
        <position position="28"/>
    </location>
</feature>